<dbReference type="PANTHER" id="PTHR19328">
    <property type="entry name" value="HEDGEHOG-INTERACTING PROTEIN"/>
    <property type="match status" value="1"/>
</dbReference>
<evidence type="ECO:0000256" key="1">
    <source>
        <dbReference type="SAM" id="SignalP"/>
    </source>
</evidence>
<dbReference type="SUPFAM" id="SSF50952">
    <property type="entry name" value="Soluble quinoprotein glucose dehydrogenase"/>
    <property type="match status" value="1"/>
</dbReference>
<feature type="signal peptide" evidence="1">
    <location>
        <begin position="1"/>
        <end position="28"/>
    </location>
</feature>
<comment type="caution">
    <text evidence="4">The sequence shown here is derived from an EMBL/GenBank/DDBJ whole genome shotgun (WGS) entry which is preliminary data.</text>
</comment>
<evidence type="ECO:0000313" key="4">
    <source>
        <dbReference type="EMBL" id="PZM98837.1"/>
    </source>
</evidence>
<gene>
    <name evidence="3" type="ORF">DIU77_017025</name>
    <name evidence="4" type="ORF">DIU77_07070</name>
</gene>
<evidence type="ECO:0000313" key="5">
    <source>
        <dbReference type="Proteomes" id="UP000249324"/>
    </source>
</evidence>
<dbReference type="PANTHER" id="PTHR19328:SF13">
    <property type="entry name" value="HIPL1 PROTEIN"/>
    <property type="match status" value="1"/>
</dbReference>
<dbReference type="Gene3D" id="2.120.10.30">
    <property type="entry name" value="TolB, C-terminal domain"/>
    <property type="match status" value="1"/>
</dbReference>
<reference evidence="3" key="2">
    <citation type="submission" date="2018-05" db="EMBL/GenBank/DDBJ databases">
        <authorList>
            <person name="Moura L."/>
            <person name="Setubal J.C."/>
        </authorList>
    </citation>
    <scope>NUCLEOTIDE SEQUENCE</scope>
    <source>
        <strain evidence="3">ZC4RG45</strain>
    </source>
</reference>
<evidence type="ECO:0000313" key="3">
    <source>
        <dbReference type="EMBL" id="MFO7193947.1"/>
    </source>
</evidence>
<sequence length="398" mass="42277">MTRIVPALVFSALAVLPAACTGAPVQQAQSPPPPEDAQPVGLRVQRVAAGFEHPWDIGFLPGGELLVTERPGQLTLLSGGKPGAQRTQVEADLSDVYAVGEGGLMGLVVDPEFEKTREFTVCHAYQEGGEPVDVRVVTWKLAEDGRSASKARTLVTGIPLNDSGRHSGCRLEYGPDGELLIGTGDAAVGTNPQDKKGLGGKVLRVDAKTGEGLKDNPFADSSDPNTRRIATYGHRNVQGVALRPGTDQVFTAEHGPDVDDEVNRMKLGGNYGWDPSQGGTVDGYDESVSMTDTERFPDAVRPLWTTGDHTEALCGAEFLDGEQWGELEGLLAVTALKAQKMFLLRLDDAGEKVESVSVPEELDGTHGRLRAARLGPDGALYVSTDDGEDDEILRVTAG</sequence>
<feature type="chain" id="PRO_5016022081" evidence="1">
    <location>
        <begin position="29"/>
        <end position="398"/>
    </location>
</feature>
<dbReference type="InterPro" id="IPR011042">
    <property type="entry name" value="6-blade_b-propeller_TolB-like"/>
</dbReference>
<reference evidence="4" key="1">
    <citation type="submission" date="2018-05" db="EMBL/GenBank/DDBJ databases">
        <authorList>
            <person name="Lanie J.A."/>
            <person name="Ng W.-L."/>
            <person name="Kazmierczak K.M."/>
            <person name="Andrzejewski T.M."/>
            <person name="Davidsen T.M."/>
            <person name="Wayne K.J."/>
            <person name="Tettelin H."/>
            <person name="Glass J.I."/>
            <person name="Rusch D."/>
            <person name="Podicherti R."/>
            <person name="Tsui H.-C.T."/>
            <person name="Winkler M.E."/>
        </authorList>
    </citation>
    <scope>NUCLEOTIDE SEQUENCE</scope>
    <source>
        <strain evidence="4">ZC4RG45</strain>
    </source>
</reference>
<dbReference type="InterPro" id="IPR011041">
    <property type="entry name" value="Quinoprot_gluc/sorb_DH_b-prop"/>
</dbReference>
<dbReference type="AlphaFoldDB" id="A0A2W4JY73"/>
<evidence type="ECO:0000259" key="2">
    <source>
        <dbReference type="Pfam" id="PF07995"/>
    </source>
</evidence>
<dbReference type="STRING" id="1111738.GCA_000427905_00067"/>
<reference evidence="3 5" key="3">
    <citation type="journal article" date="2021" name="BMC Genomics">
        <title>Genome-resolved metagenome and metatranscriptome analyses of thermophilic composting reveal key bacterial players and their metabolic interactions.</title>
        <authorList>
            <person name="Braga L.P.P."/>
            <person name="Pereira R.V."/>
            <person name="Martins L.F."/>
            <person name="Moura L.M.S."/>
            <person name="Sanchez F.B."/>
            <person name="Patane J.S.L."/>
            <person name="da Silva A.M."/>
            <person name="Setubal J.C."/>
        </authorList>
    </citation>
    <scope>NUCLEOTIDE SEQUENCE [LARGE SCALE GENOMIC DNA]</scope>
    <source>
        <strain evidence="3">ZC4RG45</strain>
    </source>
</reference>
<dbReference type="Proteomes" id="UP000249324">
    <property type="component" value="Unassembled WGS sequence"/>
</dbReference>
<reference evidence="3" key="4">
    <citation type="submission" date="2023-08" db="EMBL/GenBank/DDBJ databases">
        <authorList>
            <person name="Guima S.E.S."/>
            <person name="Martins L.F."/>
            <person name="Silva A.M."/>
            <person name="Setubal J.C."/>
        </authorList>
    </citation>
    <scope>NUCLEOTIDE SEQUENCE</scope>
    <source>
        <strain evidence="3">ZC4RG45</strain>
    </source>
</reference>
<dbReference type="Pfam" id="PF07995">
    <property type="entry name" value="GSDH"/>
    <property type="match status" value="1"/>
</dbReference>
<feature type="domain" description="Glucose/Sorbosone dehydrogenase" evidence="2">
    <location>
        <begin position="51"/>
        <end position="388"/>
    </location>
</feature>
<proteinExistence type="predicted"/>
<protein>
    <submittedName>
        <fullName evidence="4">Glucose dehydrogenase</fullName>
    </submittedName>
    <submittedName>
        <fullName evidence="3">PQQ-dependent sugar dehydrogenase</fullName>
    </submittedName>
</protein>
<name>A0A2W4JY73_9PSEU</name>
<keyword evidence="1" id="KW-0732">Signal</keyword>
<organism evidence="4">
    <name type="scientific">Thermocrispum agreste</name>
    <dbReference type="NCBI Taxonomy" id="37925"/>
    <lineage>
        <taxon>Bacteria</taxon>
        <taxon>Bacillati</taxon>
        <taxon>Actinomycetota</taxon>
        <taxon>Actinomycetes</taxon>
        <taxon>Pseudonocardiales</taxon>
        <taxon>Pseudonocardiaceae</taxon>
        <taxon>Thermocrispum</taxon>
    </lineage>
</organism>
<accession>A0A2W4JY73</accession>
<dbReference type="InterPro" id="IPR012938">
    <property type="entry name" value="Glc/Sorbosone_DH"/>
</dbReference>
<dbReference type="EMBL" id="QGUI01000211">
    <property type="protein sequence ID" value="PZM98837.1"/>
    <property type="molecule type" value="Genomic_DNA"/>
</dbReference>
<dbReference type="EMBL" id="QGUI02000309">
    <property type="protein sequence ID" value="MFO7193947.1"/>
    <property type="molecule type" value="Genomic_DNA"/>
</dbReference>